<dbReference type="Proteomes" id="UP000326924">
    <property type="component" value="Unassembled WGS sequence"/>
</dbReference>
<gene>
    <name evidence="2" type="ORF">FN846DRAFT_960403</name>
</gene>
<accession>A0A5J5EPS5</accession>
<evidence type="ECO:0000313" key="2">
    <source>
        <dbReference type="EMBL" id="KAA8899523.1"/>
    </source>
</evidence>
<protein>
    <submittedName>
        <fullName evidence="2">Uncharacterized protein</fullName>
    </submittedName>
</protein>
<evidence type="ECO:0000313" key="3">
    <source>
        <dbReference type="Proteomes" id="UP000326924"/>
    </source>
</evidence>
<feature type="compositionally biased region" description="Low complexity" evidence="1">
    <location>
        <begin position="31"/>
        <end position="40"/>
    </location>
</feature>
<organism evidence="2 3">
    <name type="scientific">Sphaerosporella brunnea</name>
    <dbReference type="NCBI Taxonomy" id="1250544"/>
    <lineage>
        <taxon>Eukaryota</taxon>
        <taxon>Fungi</taxon>
        <taxon>Dikarya</taxon>
        <taxon>Ascomycota</taxon>
        <taxon>Pezizomycotina</taxon>
        <taxon>Pezizomycetes</taxon>
        <taxon>Pezizales</taxon>
        <taxon>Pyronemataceae</taxon>
        <taxon>Sphaerosporella</taxon>
    </lineage>
</organism>
<proteinExistence type="predicted"/>
<dbReference type="AlphaFoldDB" id="A0A5J5EPS5"/>
<feature type="compositionally biased region" description="Basic residues" evidence="1">
    <location>
        <begin position="86"/>
        <end position="96"/>
    </location>
</feature>
<evidence type="ECO:0000256" key="1">
    <source>
        <dbReference type="SAM" id="MobiDB-lite"/>
    </source>
</evidence>
<keyword evidence="3" id="KW-1185">Reference proteome</keyword>
<name>A0A5J5EPS5_9PEZI</name>
<dbReference type="InParanoid" id="A0A5J5EPS5"/>
<dbReference type="EMBL" id="VXIS01000165">
    <property type="protein sequence ID" value="KAA8899523.1"/>
    <property type="molecule type" value="Genomic_DNA"/>
</dbReference>
<reference evidence="2 3" key="1">
    <citation type="submission" date="2019-09" db="EMBL/GenBank/DDBJ databases">
        <title>Draft genome of the ectomycorrhizal ascomycete Sphaerosporella brunnea.</title>
        <authorList>
            <consortium name="DOE Joint Genome Institute"/>
            <person name="Benucci G.M."/>
            <person name="Marozzi G."/>
            <person name="Antonielli L."/>
            <person name="Sanchez S."/>
            <person name="Marco P."/>
            <person name="Wang X."/>
            <person name="Falini L.B."/>
            <person name="Barry K."/>
            <person name="Haridas S."/>
            <person name="Lipzen A."/>
            <person name="Labutti K."/>
            <person name="Grigoriev I.V."/>
            <person name="Murat C."/>
            <person name="Martin F."/>
            <person name="Albertini E."/>
            <person name="Donnini D."/>
            <person name="Bonito G."/>
        </authorList>
    </citation>
    <scope>NUCLEOTIDE SEQUENCE [LARGE SCALE GENOMIC DNA]</scope>
    <source>
        <strain evidence="2 3">Sb_GMNB300</strain>
    </source>
</reference>
<sequence length="111" mass="12543">MRHTANRTAPTTTTTTTRNRKPSLLDRLMRPRAATTTTTRSSRRMGRRHRATATTAPVHHHQRKPTLGDRIYGALLRLKGSVTGRSGKKAAGTRRMRGTDGRGSTTRRRRW</sequence>
<dbReference type="OrthoDB" id="5426707at2759"/>
<feature type="compositionally biased region" description="Basic residues" evidence="1">
    <location>
        <begin position="41"/>
        <end position="51"/>
    </location>
</feature>
<comment type="caution">
    <text evidence="2">The sequence shown here is derived from an EMBL/GenBank/DDBJ whole genome shotgun (WGS) entry which is preliminary data.</text>
</comment>
<feature type="region of interest" description="Disordered" evidence="1">
    <location>
        <begin position="1"/>
        <end position="111"/>
    </location>
</feature>
<feature type="compositionally biased region" description="Low complexity" evidence="1">
    <location>
        <begin position="1"/>
        <end position="17"/>
    </location>
</feature>